<evidence type="ECO:0000256" key="1">
    <source>
        <dbReference type="ARBA" id="ARBA00010216"/>
    </source>
</evidence>
<keyword evidence="3" id="KW-1185">Reference proteome</keyword>
<name>A0A8C5NBA6_GOUWI</name>
<dbReference type="SUPFAM" id="SSF48371">
    <property type="entry name" value="ARM repeat"/>
    <property type="match status" value="1"/>
</dbReference>
<reference evidence="2" key="2">
    <citation type="submission" date="2025-08" db="UniProtKB">
        <authorList>
            <consortium name="Ensembl"/>
        </authorList>
    </citation>
    <scope>IDENTIFICATION</scope>
</reference>
<reference evidence="2" key="1">
    <citation type="submission" date="2020-06" db="EMBL/GenBank/DDBJ databases">
        <authorList>
            <consortium name="Wellcome Sanger Institute Data Sharing"/>
        </authorList>
    </citation>
    <scope>NUCLEOTIDE SEQUENCE [LARGE SCALE GENOMIC DNA]</scope>
</reference>
<dbReference type="Ensembl" id="ENSGWIT00000046314.1">
    <property type="protein sequence ID" value="ENSGWIP00000042685.1"/>
    <property type="gene ID" value="ENSGWIG00000019653.1"/>
</dbReference>
<sequence length="747" mass="83627">MEKLTFYALSAPEKLDRIGAYLSERLSRDVARHRYGYVCIAMEALDQLLMACHCQSINLFVESFLKMVRKLLESDKPNLQILGTNSFVKFANIEEDTASYHRSYDFFVSRFSEMCHSSYEDPDIRTKIRMAGIKGLQGVVRKTVNDELQANIWDPQHMDKIVPSLLFNLQSGERTESPMELTERCFRELLGRAAYGNIKNAVTPVLMHLDNHSLWEGKSFAVRCFKIIMYSIQSQHSHLVIQQLLGHLDANSKNSATVRAGIVEVLLEAAAIAASGSVGPEQGLRTTGFKGLLCVSGPTVLEVFNTLLRQLRLSVDYELTGTYDGNTNIGTKIIKAHEERQLQEAVIRTIGSFANTLPTYQRSEVMLFIMGKIPVPGVHPALTSTGSGVCYLPAQVTAGFQTTNMLTALPSSFLEPLLSFSLTEDPEVRLLVLQILLSLIDRHDNRPKFANISSISDISMLKLKVDKCSRQDNLFMKKHGQQLYRHIYLGCKEQSSGRQHYESLFALLGLLSVELANEEVVVDLIRLALALQDLALSTDEGLPVYTRCAVHALAAAYLNLICQLTTVPAFCQHIHEVIEVRQKNTPYLLPEDVFVDNPKLASSLEKVEGDVLFLQSKITEVLGGSGYNTERLATPYVPQYTVFSVSLDLKKDFFCVCLPLVDSVGMEEQERERRRQVVEKFQKAPFEEIAAHCGARASMLQSKLNQIFEITIRPPPSPSGTISSGYGQSQSRSVPIYEMKFPDLCVY</sequence>
<gene>
    <name evidence="2" type="primary">efr3b</name>
</gene>
<evidence type="ECO:0000313" key="2">
    <source>
        <dbReference type="Ensembl" id="ENSGWIP00000042685.1"/>
    </source>
</evidence>
<reference evidence="2" key="3">
    <citation type="submission" date="2025-09" db="UniProtKB">
        <authorList>
            <consortium name="Ensembl"/>
        </authorList>
    </citation>
    <scope>IDENTIFICATION</scope>
</reference>
<dbReference type="Gene3D" id="1.25.10.10">
    <property type="entry name" value="Leucine-rich Repeat Variant"/>
    <property type="match status" value="1"/>
</dbReference>
<accession>A0A8C5NBA6</accession>
<evidence type="ECO:0000313" key="3">
    <source>
        <dbReference type="Proteomes" id="UP000694680"/>
    </source>
</evidence>
<dbReference type="AlphaFoldDB" id="A0A8C5NBA6"/>
<protein>
    <recommendedName>
        <fullName evidence="4">EFR3 homolog B</fullName>
    </recommendedName>
</protein>
<dbReference type="Proteomes" id="UP000694680">
    <property type="component" value="Chromosome 24"/>
</dbReference>
<dbReference type="Pfam" id="PF21052">
    <property type="entry name" value="EFR3_ARM"/>
    <property type="match status" value="1"/>
</dbReference>
<dbReference type="PANTHER" id="PTHR12444:SF4">
    <property type="entry name" value="PROTEIN EFR3 HOMOLOG B"/>
    <property type="match status" value="1"/>
</dbReference>
<dbReference type="PANTHER" id="PTHR12444">
    <property type="entry name" value="PROTEIN EFR3 HOMOLOG CMP44E"/>
    <property type="match status" value="1"/>
</dbReference>
<dbReference type="InterPro" id="IPR016024">
    <property type="entry name" value="ARM-type_fold"/>
</dbReference>
<dbReference type="GO" id="GO:0072659">
    <property type="term" value="P:protein localization to plasma membrane"/>
    <property type="evidence" value="ECO:0007669"/>
    <property type="project" value="TreeGrafter"/>
</dbReference>
<dbReference type="InterPro" id="IPR011989">
    <property type="entry name" value="ARM-like"/>
</dbReference>
<evidence type="ECO:0008006" key="4">
    <source>
        <dbReference type="Google" id="ProtNLM"/>
    </source>
</evidence>
<dbReference type="InterPro" id="IPR051851">
    <property type="entry name" value="EFR3_Homologs"/>
</dbReference>
<dbReference type="GO" id="GO:0005886">
    <property type="term" value="C:plasma membrane"/>
    <property type="evidence" value="ECO:0007669"/>
    <property type="project" value="TreeGrafter"/>
</dbReference>
<comment type="similarity">
    <text evidence="1">Belongs to the EFR3 family.</text>
</comment>
<proteinExistence type="inferred from homology"/>
<dbReference type="InterPro" id="IPR049152">
    <property type="entry name" value="EFR3-like_ARM"/>
</dbReference>
<organism evidence="2 3">
    <name type="scientific">Gouania willdenowi</name>
    <name type="common">Blunt-snouted clingfish</name>
    <name type="synonym">Lepadogaster willdenowi</name>
    <dbReference type="NCBI Taxonomy" id="441366"/>
    <lineage>
        <taxon>Eukaryota</taxon>
        <taxon>Metazoa</taxon>
        <taxon>Chordata</taxon>
        <taxon>Craniata</taxon>
        <taxon>Vertebrata</taxon>
        <taxon>Euteleostomi</taxon>
        <taxon>Actinopterygii</taxon>
        <taxon>Neopterygii</taxon>
        <taxon>Teleostei</taxon>
        <taxon>Neoteleostei</taxon>
        <taxon>Acanthomorphata</taxon>
        <taxon>Ovalentaria</taxon>
        <taxon>Blenniimorphae</taxon>
        <taxon>Blenniiformes</taxon>
        <taxon>Gobiesocoidei</taxon>
        <taxon>Gobiesocidae</taxon>
        <taxon>Gobiesocinae</taxon>
        <taxon>Gouania</taxon>
    </lineage>
</organism>